<dbReference type="GO" id="GO:0022857">
    <property type="term" value="F:transmembrane transporter activity"/>
    <property type="evidence" value="ECO:0007669"/>
    <property type="project" value="InterPro"/>
</dbReference>
<organism evidence="9 10">
    <name type="scientific">Venturia inaequalis</name>
    <name type="common">Apple scab fungus</name>
    <dbReference type="NCBI Taxonomy" id="5025"/>
    <lineage>
        <taxon>Eukaryota</taxon>
        <taxon>Fungi</taxon>
        <taxon>Dikarya</taxon>
        <taxon>Ascomycota</taxon>
        <taxon>Pezizomycotina</taxon>
        <taxon>Dothideomycetes</taxon>
        <taxon>Pleosporomycetidae</taxon>
        <taxon>Venturiales</taxon>
        <taxon>Venturiaceae</taxon>
        <taxon>Venturia</taxon>
    </lineage>
</organism>
<feature type="transmembrane region" description="Helical" evidence="7">
    <location>
        <begin position="679"/>
        <end position="700"/>
    </location>
</feature>
<feature type="transmembrane region" description="Helical" evidence="7">
    <location>
        <begin position="800"/>
        <end position="820"/>
    </location>
</feature>
<keyword evidence="4" id="KW-0378">Hydrolase</keyword>
<dbReference type="CDD" id="cd16147">
    <property type="entry name" value="G6S"/>
    <property type="match status" value="1"/>
</dbReference>
<proteinExistence type="inferred from homology"/>
<keyword evidence="10" id="KW-1185">Reference proteome</keyword>
<dbReference type="EMBL" id="WNWR01000365">
    <property type="protein sequence ID" value="KAE9981347.1"/>
    <property type="molecule type" value="Genomic_DNA"/>
</dbReference>
<dbReference type="InterPro" id="IPR036259">
    <property type="entry name" value="MFS_trans_sf"/>
</dbReference>
<dbReference type="GO" id="GO:0016020">
    <property type="term" value="C:membrane"/>
    <property type="evidence" value="ECO:0007669"/>
    <property type="project" value="UniProtKB-SubCell"/>
</dbReference>
<evidence type="ECO:0000256" key="2">
    <source>
        <dbReference type="ARBA" id="ARBA00008779"/>
    </source>
</evidence>
<dbReference type="Proteomes" id="UP000490939">
    <property type="component" value="Unassembled WGS sequence"/>
</dbReference>
<dbReference type="PROSITE" id="PS00523">
    <property type="entry name" value="SULFATASE_1"/>
    <property type="match status" value="1"/>
</dbReference>
<feature type="transmembrane region" description="Helical" evidence="7">
    <location>
        <begin position="866"/>
        <end position="887"/>
    </location>
</feature>
<feature type="transmembrane region" description="Helical" evidence="7">
    <location>
        <begin position="741"/>
        <end position="762"/>
    </location>
</feature>
<feature type="transmembrane region" description="Helical" evidence="7">
    <location>
        <begin position="908"/>
        <end position="933"/>
    </location>
</feature>
<evidence type="ECO:0000256" key="4">
    <source>
        <dbReference type="ARBA" id="ARBA00022801"/>
    </source>
</evidence>
<dbReference type="PROSITE" id="PS50850">
    <property type="entry name" value="MFS"/>
    <property type="match status" value="1"/>
</dbReference>
<evidence type="ECO:0000256" key="5">
    <source>
        <dbReference type="ARBA" id="ARBA00023180"/>
    </source>
</evidence>
<feature type="region of interest" description="Disordered" evidence="6">
    <location>
        <begin position="1146"/>
        <end position="1169"/>
    </location>
</feature>
<dbReference type="InterPro" id="IPR017850">
    <property type="entry name" value="Alkaline_phosphatase_core_sf"/>
</dbReference>
<dbReference type="Pfam" id="PF07690">
    <property type="entry name" value="MFS_1"/>
    <property type="match status" value="1"/>
</dbReference>
<evidence type="ECO:0000256" key="7">
    <source>
        <dbReference type="SAM" id="Phobius"/>
    </source>
</evidence>
<dbReference type="InterPro" id="IPR011701">
    <property type="entry name" value="MFS"/>
</dbReference>
<evidence type="ECO:0000259" key="8">
    <source>
        <dbReference type="PROSITE" id="PS50850"/>
    </source>
</evidence>
<reference evidence="9 10" key="1">
    <citation type="submission" date="2019-07" db="EMBL/GenBank/DDBJ databases">
        <title>Venturia inaequalis Genome Resource.</title>
        <authorList>
            <person name="Lichtner F.J."/>
        </authorList>
    </citation>
    <scope>NUCLEOTIDE SEQUENCE [LARGE SCALE GENOMIC DNA]</scope>
    <source>
        <strain evidence="9 10">DMI_063113</strain>
    </source>
</reference>
<feature type="transmembrane region" description="Helical" evidence="7">
    <location>
        <begin position="646"/>
        <end position="667"/>
    </location>
</feature>
<gene>
    <name evidence="9" type="ORF">EG327_006252</name>
</gene>
<evidence type="ECO:0000313" key="10">
    <source>
        <dbReference type="Proteomes" id="UP000490939"/>
    </source>
</evidence>
<evidence type="ECO:0000256" key="6">
    <source>
        <dbReference type="SAM" id="MobiDB-lite"/>
    </source>
</evidence>
<accession>A0A8H3V1L4</accession>
<dbReference type="GO" id="GO:0008449">
    <property type="term" value="F:N-acetylglucosamine-6-sulfatase activity"/>
    <property type="evidence" value="ECO:0007669"/>
    <property type="project" value="TreeGrafter"/>
</dbReference>
<feature type="transmembrane region" description="Helical" evidence="7">
    <location>
        <begin position="1034"/>
        <end position="1059"/>
    </location>
</feature>
<dbReference type="SUPFAM" id="SSF103473">
    <property type="entry name" value="MFS general substrate transporter"/>
    <property type="match status" value="1"/>
</dbReference>
<feature type="compositionally biased region" description="Polar residues" evidence="6">
    <location>
        <begin position="628"/>
        <end position="639"/>
    </location>
</feature>
<dbReference type="FunFam" id="3.40.720.10:FF:000051">
    <property type="entry name" value="Arylsulfatase"/>
    <property type="match status" value="1"/>
</dbReference>
<feature type="transmembrane region" description="Helical" evidence="7">
    <location>
        <begin position="840"/>
        <end position="860"/>
    </location>
</feature>
<feature type="region of interest" description="Disordered" evidence="6">
    <location>
        <begin position="616"/>
        <end position="639"/>
    </location>
</feature>
<feature type="transmembrane region" description="Helical" evidence="7">
    <location>
        <begin position="945"/>
        <end position="966"/>
    </location>
</feature>
<comment type="subcellular location">
    <subcellularLocation>
        <location evidence="1">Membrane</location>
        <topology evidence="1">Multi-pass membrane protein</topology>
    </subcellularLocation>
</comment>
<keyword evidence="7" id="KW-0812">Transmembrane</keyword>
<feature type="domain" description="Major facilitator superfamily (MFS) profile" evidence="8">
    <location>
        <begin position="647"/>
        <end position="1123"/>
    </location>
</feature>
<evidence type="ECO:0000256" key="3">
    <source>
        <dbReference type="ARBA" id="ARBA00022729"/>
    </source>
</evidence>
<evidence type="ECO:0000256" key="1">
    <source>
        <dbReference type="ARBA" id="ARBA00004141"/>
    </source>
</evidence>
<keyword evidence="3" id="KW-0732">Signal</keyword>
<dbReference type="GO" id="GO:0005539">
    <property type="term" value="F:glycosaminoglycan binding"/>
    <property type="evidence" value="ECO:0007669"/>
    <property type="project" value="TreeGrafter"/>
</dbReference>
<dbReference type="Pfam" id="PF00884">
    <property type="entry name" value="Sulfatase"/>
    <property type="match status" value="1"/>
</dbReference>
<feature type="transmembrane region" description="Helical" evidence="7">
    <location>
        <begin position="712"/>
        <end position="734"/>
    </location>
</feature>
<comment type="similarity">
    <text evidence="2">Belongs to the sulfatase family.</text>
</comment>
<evidence type="ECO:0000313" key="9">
    <source>
        <dbReference type="EMBL" id="KAE9981347.1"/>
    </source>
</evidence>
<dbReference type="Gene3D" id="1.20.1250.20">
    <property type="entry name" value="MFS general substrate transporter like domains"/>
    <property type="match status" value="1"/>
</dbReference>
<keyword evidence="5" id="KW-0325">Glycoprotein</keyword>
<dbReference type="InterPro" id="IPR000917">
    <property type="entry name" value="Sulfatase_N"/>
</dbReference>
<dbReference type="InterPro" id="IPR020846">
    <property type="entry name" value="MFS_dom"/>
</dbReference>
<dbReference type="Gene3D" id="3.40.720.10">
    <property type="entry name" value="Alkaline Phosphatase, subunit A"/>
    <property type="match status" value="1"/>
</dbReference>
<dbReference type="PANTHER" id="PTHR43108:SF8">
    <property type="entry name" value="SD21168P"/>
    <property type="match status" value="1"/>
</dbReference>
<protein>
    <recommendedName>
        <fullName evidence="8">Major facilitator superfamily (MFS) profile domain-containing protein</fullName>
    </recommendedName>
</protein>
<dbReference type="AlphaFoldDB" id="A0A8H3V1L4"/>
<dbReference type="InterPro" id="IPR024607">
    <property type="entry name" value="Sulfatase_CS"/>
</dbReference>
<name>A0A8H3V1L4_VENIN</name>
<keyword evidence="7" id="KW-0472">Membrane</keyword>
<dbReference type="SUPFAM" id="SSF53649">
    <property type="entry name" value="Alkaline phosphatase-like"/>
    <property type="match status" value="1"/>
</dbReference>
<comment type="caution">
    <text evidence="9">The sequence shown here is derived from an EMBL/GenBank/DDBJ whole genome shotgun (WGS) entry which is preliminary data.</text>
</comment>
<dbReference type="Gene3D" id="1.20.1720.10">
    <property type="entry name" value="Multidrug resistance protein D"/>
    <property type="match status" value="1"/>
</dbReference>
<keyword evidence="7" id="KW-1133">Transmembrane helix</keyword>
<sequence>MLAGQLLNYLSFWKPVGDNNVQSPLANPPAGPVSTTRPNIVFILTDDQDLHLNSLDYMLLTQKHLIDQGTFYKRHYCTIAICCPSRVSLWTGKTAHNTNVTDVSPPYAGGYPKFISQGLNDNYLPIWLQGAGYDTYYTGKLFNAHSIDTYDKPFPRGWTGSDFLIDPFTYQYLNASFQRNQDPPVNYAGQYNTDILAEKAYGFLDDAASVGNPFFLTIAPIAPHSDVSFTGKGAFENSGYSFSAPIPAKRHEHLFKDVKVPRTANFNPKRASGVSWIQELPRQSDENVASNDHFYRNRLRALQAVDELVDGVFSRLKDHGLLENTYVIYSTDNGYHIGQHRLQPGKECSFEEDINIPLIIRGPGIEKNTTTDVVTTHTDLAATILKLIGENPRYDFDGTAIPITPTEISAASEGWHEHVNVEYWGFALGEGEFGSGNSLHWNNTYKALRVIGKGYNLHYAVWCNGEHELYNLERDPGQLHNLLDERDRDLVSALDSNTVLGLPVAKVAARLDSLLLVLKSCKGDRCINPWDALHPDNDVKSLEQALSPRYDSFYEKEQVRVKYNRCENGYIVEAEGPQFETDGILFREGIRWDETPLLRSERDLVKTGGTDVYGTETAIDGEIERSRPSTPSSEVQTSNPSVAPSLVVLALTIGVFIAQLDTSFVLATHSTIASEFDQLANSSWLVVSYSLAMCAVQPIYGKVSDIYGRKESLIVAYMFFAIGCLICGSSTSLFQVVLGRVVSGIGSAGASALVSLIILDLVPLRQVASLRSYVNVAATTGRSLGGPIGGFLSDTIGWRWSFIGQAPLIAISACCVWILVPHKVHDEEDTKTDKFSRIDFRGAFWLATTITSFLLVVEIGGRKIPWTHPLILILLTTSVLSAVLFFVTETRWAVEPIFPIHLLKQKDVVCQYLVMMLQIAAQLSMMFCIPLYFQVTQNASASLAGAHLFPAVGGNAVGSLLSGWIIKRTGRYKSLAVVAPLIAATSYTLLILRWHGNTNFWESLYIIPGGFGTGMAEAATFIGLTASVPSEYQAMAIGGLFLASNVGVISGLAGSSAVAELTLKRELDKTLLSYPNKEKIIDRAISDIGFVLGLEGRLREIVLRAYVLSLGYTHGVSLLVRYDAPEGYNSGFRTRNTLNITHTLTTPKAPKTQTSKSQKNTQCFRTKEK</sequence>
<feature type="transmembrane region" description="Helical" evidence="7">
    <location>
        <begin position="975"/>
        <end position="995"/>
    </location>
</feature>
<dbReference type="PANTHER" id="PTHR43108">
    <property type="entry name" value="N-ACETYLGLUCOSAMINE-6-SULFATASE FAMILY MEMBER"/>
    <property type="match status" value="1"/>
</dbReference>